<feature type="transmembrane region" description="Helical" evidence="14">
    <location>
        <begin position="12"/>
        <end position="35"/>
    </location>
</feature>
<evidence type="ECO:0000313" key="18">
    <source>
        <dbReference type="Proteomes" id="UP000181997"/>
    </source>
</evidence>
<accession>A0A0V8HK42</accession>
<dbReference type="CDD" id="cd06225">
    <property type="entry name" value="HAMP"/>
    <property type="match status" value="1"/>
</dbReference>
<dbReference type="SMART" id="SM00387">
    <property type="entry name" value="HATPase_c"/>
    <property type="match status" value="1"/>
</dbReference>
<dbReference type="PROSITE" id="PS50885">
    <property type="entry name" value="HAMP"/>
    <property type="match status" value="1"/>
</dbReference>
<proteinExistence type="predicted"/>
<dbReference type="InterPro" id="IPR036890">
    <property type="entry name" value="HATPase_C_sf"/>
</dbReference>
<dbReference type="SUPFAM" id="SSF158472">
    <property type="entry name" value="HAMP domain-like"/>
    <property type="match status" value="1"/>
</dbReference>
<keyword evidence="8" id="KW-0547">Nucleotide-binding</keyword>
<dbReference type="FunFam" id="1.10.287.130:FF:000001">
    <property type="entry name" value="Two-component sensor histidine kinase"/>
    <property type="match status" value="1"/>
</dbReference>
<dbReference type="Pfam" id="PF00672">
    <property type="entry name" value="HAMP"/>
    <property type="match status" value="1"/>
</dbReference>
<name>A0A0V8HK42_9BACI</name>
<reference evidence="18" key="1">
    <citation type="submission" date="2016-08" db="EMBL/GenBank/DDBJ databases">
        <authorList>
            <person name="Varghese N."/>
            <person name="Submissions Spin"/>
        </authorList>
    </citation>
    <scope>NUCLEOTIDE SEQUENCE [LARGE SCALE GENOMIC DNA]</scope>
    <source>
        <strain evidence="18">SGD-1123</strain>
    </source>
</reference>
<evidence type="ECO:0000256" key="7">
    <source>
        <dbReference type="ARBA" id="ARBA00022692"/>
    </source>
</evidence>
<evidence type="ECO:0000256" key="12">
    <source>
        <dbReference type="ARBA" id="ARBA00023012"/>
    </source>
</evidence>
<sequence length="471" mass="53963">MKKRSRSLSQKVFLLIIGSIGATILFSFFFLHFLYKDLYLKSIRESVMHQGENTAAHYHYGVLNKEIIDKIHWFNIVSEYEVIVVNDFDELNEHFPYKVGGKPLLESSERSELTKGDSILKEGYVKSFDRDIVSAVFPIQGENGLIGLVFIYVPLEAMQEVFQASMPILIVSGGIYFILLFLVVNRIRQSMFKPLDDMQTMSREVAKGNYSHRLAPSEYEEVGQLAHAFNIMSSSLEEQEARKKEFISNVVHELRTPLTYINGYTEALKQAMYSSKEEADNYLTTIQRETDRLNQIVHDLIDLNYLEESLYVIDKEPIAVAQILYDTLNLFQIRLSQKHLQTDLNIDEDLIIAGDPKRMQQVFYNVIDNAVKYSPEKEMISVKLVQKDECMVFVVTNQGFTISEEDIPRLGERFFRTDKARSRSTGGTGLGLSIVRQIVSLHDGTFSVDSTNEKGTEVSVAINLMEETFKE</sequence>
<evidence type="ECO:0000256" key="9">
    <source>
        <dbReference type="ARBA" id="ARBA00022777"/>
    </source>
</evidence>
<keyword evidence="18" id="KW-1185">Reference proteome</keyword>
<evidence type="ECO:0000256" key="8">
    <source>
        <dbReference type="ARBA" id="ARBA00022741"/>
    </source>
</evidence>
<keyword evidence="4" id="KW-1003">Cell membrane</keyword>
<comment type="subcellular location">
    <subcellularLocation>
        <location evidence="2">Cell membrane</location>
        <topology evidence="2">Multi-pass membrane protein</topology>
    </subcellularLocation>
</comment>
<dbReference type="SMART" id="SM00304">
    <property type="entry name" value="HAMP"/>
    <property type="match status" value="1"/>
</dbReference>
<dbReference type="InterPro" id="IPR004358">
    <property type="entry name" value="Sig_transdc_His_kin-like_C"/>
</dbReference>
<dbReference type="GO" id="GO:0005524">
    <property type="term" value="F:ATP binding"/>
    <property type="evidence" value="ECO:0007669"/>
    <property type="project" value="UniProtKB-KW"/>
</dbReference>
<dbReference type="InterPro" id="IPR003594">
    <property type="entry name" value="HATPase_dom"/>
</dbReference>
<dbReference type="InterPro" id="IPR003660">
    <property type="entry name" value="HAMP_dom"/>
</dbReference>
<dbReference type="InterPro" id="IPR005467">
    <property type="entry name" value="His_kinase_dom"/>
</dbReference>
<gene>
    <name evidence="17" type="ORF">GA0061094_2555</name>
</gene>
<evidence type="ECO:0000259" key="16">
    <source>
        <dbReference type="PROSITE" id="PS50885"/>
    </source>
</evidence>
<dbReference type="Gene3D" id="3.30.565.10">
    <property type="entry name" value="Histidine kinase-like ATPase, C-terminal domain"/>
    <property type="match status" value="1"/>
</dbReference>
<dbReference type="EC" id="2.7.13.3" evidence="3"/>
<keyword evidence="11 14" id="KW-1133">Transmembrane helix</keyword>
<evidence type="ECO:0000256" key="13">
    <source>
        <dbReference type="ARBA" id="ARBA00023136"/>
    </source>
</evidence>
<keyword evidence="7 14" id="KW-0812">Transmembrane</keyword>
<dbReference type="Pfam" id="PF02518">
    <property type="entry name" value="HATPase_c"/>
    <property type="match status" value="1"/>
</dbReference>
<dbReference type="InterPro" id="IPR036097">
    <property type="entry name" value="HisK_dim/P_sf"/>
</dbReference>
<dbReference type="Gene3D" id="6.10.340.10">
    <property type="match status" value="1"/>
</dbReference>
<evidence type="ECO:0000256" key="3">
    <source>
        <dbReference type="ARBA" id="ARBA00012438"/>
    </source>
</evidence>
<keyword evidence="13 14" id="KW-0472">Membrane</keyword>
<feature type="transmembrane region" description="Helical" evidence="14">
    <location>
        <begin position="164"/>
        <end position="184"/>
    </location>
</feature>
<keyword evidence="6" id="KW-0808">Transferase</keyword>
<evidence type="ECO:0000256" key="4">
    <source>
        <dbReference type="ARBA" id="ARBA00022475"/>
    </source>
</evidence>
<dbReference type="SMART" id="SM00388">
    <property type="entry name" value="HisKA"/>
    <property type="match status" value="1"/>
</dbReference>
<dbReference type="FunFam" id="3.30.565.10:FF:000006">
    <property type="entry name" value="Sensor histidine kinase WalK"/>
    <property type="match status" value="1"/>
</dbReference>
<dbReference type="CDD" id="cd00082">
    <property type="entry name" value="HisKA"/>
    <property type="match status" value="1"/>
</dbReference>
<dbReference type="InterPro" id="IPR003661">
    <property type="entry name" value="HisK_dim/P_dom"/>
</dbReference>
<dbReference type="OrthoDB" id="3436at2"/>
<evidence type="ECO:0000256" key="10">
    <source>
        <dbReference type="ARBA" id="ARBA00022840"/>
    </source>
</evidence>
<dbReference type="PRINTS" id="PR00344">
    <property type="entry name" value="BCTRLSENSOR"/>
</dbReference>
<evidence type="ECO:0000256" key="2">
    <source>
        <dbReference type="ARBA" id="ARBA00004651"/>
    </source>
</evidence>
<evidence type="ECO:0000259" key="15">
    <source>
        <dbReference type="PROSITE" id="PS50109"/>
    </source>
</evidence>
<evidence type="ECO:0000256" key="5">
    <source>
        <dbReference type="ARBA" id="ARBA00022553"/>
    </source>
</evidence>
<keyword evidence="5" id="KW-0597">Phosphoprotein</keyword>
<keyword evidence="12" id="KW-0902">Two-component regulatory system</keyword>
<evidence type="ECO:0000256" key="1">
    <source>
        <dbReference type="ARBA" id="ARBA00000085"/>
    </source>
</evidence>
<dbReference type="Pfam" id="PF00512">
    <property type="entry name" value="HisKA"/>
    <property type="match status" value="1"/>
</dbReference>
<dbReference type="PROSITE" id="PS50109">
    <property type="entry name" value="HIS_KIN"/>
    <property type="match status" value="1"/>
</dbReference>
<dbReference type="InterPro" id="IPR050398">
    <property type="entry name" value="HssS/ArlS-like"/>
</dbReference>
<dbReference type="AlphaFoldDB" id="A0A0V8HK42"/>
<dbReference type="GO" id="GO:0000155">
    <property type="term" value="F:phosphorelay sensor kinase activity"/>
    <property type="evidence" value="ECO:0007669"/>
    <property type="project" value="InterPro"/>
</dbReference>
<dbReference type="SUPFAM" id="SSF47384">
    <property type="entry name" value="Homodimeric domain of signal transducing histidine kinase"/>
    <property type="match status" value="1"/>
</dbReference>
<dbReference type="Gene3D" id="1.10.287.130">
    <property type="match status" value="1"/>
</dbReference>
<organism evidence="17 18">
    <name type="scientific">[Bacillus] enclensis</name>
    <dbReference type="NCBI Taxonomy" id="1402860"/>
    <lineage>
        <taxon>Bacteria</taxon>
        <taxon>Bacillati</taxon>
        <taxon>Bacillota</taxon>
        <taxon>Bacilli</taxon>
        <taxon>Bacillales</taxon>
        <taxon>Bacillaceae</taxon>
        <taxon>Rossellomorea</taxon>
    </lineage>
</organism>
<dbReference type="Proteomes" id="UP000181997">
    <property type="component" value="Unassembled WGS sequence"/>
</dbReference>
<evidence type="ECO:0000256" key="11">
    <source>
        <dbReference type="ARBA" id="ARBA00022989"/>
    </source>
</evidence>
<feature type="domain" description="Histidine kinase" evidence="15">
    <location>
        <begin position="249"/>
        <end position="466"/>
    </location>
</feature>
<dbReference type="RefSeq" id="WP_058298648.1">
    <property type="nucleotide sequence ID" value="NZ_FMAU01000002.1"/>
</dbReference>
<dbReference type="SUPFAM" id="SSF55874">
    <property type="entry name" value="ATPase domain of HSP90 chaperone/DNA topoisomerase II/histidine kinase"/>
    <property type="match status" value="1"/>
</dbReference>
<dbReference type="PANTHER" id="PTHR45528:SF1">
    <property type="entry name" value="SENSOR HISTIDINE KINASE CPXA"/>
    <property type="match status" value="1"/>
</dbReference>
<keyword evidence="10" id="KW-0067">ATP-binding</keyword>
<dbReference type="GO" id="GO:0005886">
    <property type="term" value="C:plasma membrane"/>
    <property type="evidence" value="ECO:0007669"/>
    <property type="project" value="UniProtKB-SubCell"/>
</dbReference>
<comment type="catalytic activity">
    <reaction evidence="1">
        <text>ATP + protein L-histidine = ADP + protein N-phospho-L-histidine.</text>
        <dbReference type="EC" id="2.7.13.3"/>
    </reaction>
</comment>
<evidence type="ECO:0000256" key="14">
    <source>
        <dbReference type="SAM" id="Phobius"/>
    </source>
</evidence>
<evidence type="ECO:0000256" key="6">
    <source>
        <dbReference type="ARBA" id="ARBA00022679"/>
    </source>
</evidence>
<keyword evidence="9 17" id="KW-0418">Kinase</keyword>
<feature type="domain" description="HAMP" evidence="16">
    <location>
        <begin position="189"/>
        <end position="241"/>
    </location>
</feature>
<protein>
    <recommendedName>
        <fullName evidence="3">histidine kinase</fullName>
        <ecNumber evidence="3">2.7.13.3</ecNumber>
    </recommendedName>
</protein>
<dbReference type="EMBL" id="FMAU01000002">
    <property type="protein sequence ID" value="SCC10923.1"/>
    <property type="molecule type" value="Genomic_DNA"/>
</dbReference>
<dbReference type="PANTHER" id="PTHR45528">
    <property type="entry name" value="SENSOR HISTIDINE KINASE CPXA"/>
    <property type="match status" value="1"/>
</dbReference>
<evidence type="ECO:0000313" key="17">
    <source>
        <dbReference type="EMBL" id="SCC10923.1"/>
    </source>
</evidence>